<feature type="transmembrane region" description="Helical" evidence="1">
    <location>
        <begin position="21"/>
        <end position="42"/>
    </location>
</feature>
<keyword evidence="1" id="KW-0472">Membrane</keyword>
<evidence type="ECO:0000313" key="2">
    <source>
        <dbReference type="EMBL" id="TXJ58613.1"/>
    </source>
</evidence>
<gene>
    <name evidence="2" type="ORF">EPJ76_00115</name>
</gene>
<keyword evidence="1" id="KW-1133">Transmembrane helix</keyword>
<evidence type="ECO:0000313" key="3">
    <source>
        <dbReference type="Proteomes" id="UP000322327"/>
    </source>
</evidence>
<protein>
    <recommendedName>
        <fullName evidence="4">Cell surface protein</fullName>
    </recommendedName>
</protein>
<evidence type="ECO:0000256" key="1">
    <source>
        <dbReference type="SAM" id="Phobius"/>
    </source>
</evidence>
<keyword evidence="1" id="KW-0812">Transmembrane</keyword>
<dbReference type="AlphaFoldDB" id="A0A5C8G9I9"/>
<dbReference type="Proteomes" id="UP000322327">
    <property type="component" value="Unassembled WGS sequence"/>
</dbReference>
<dbReference type="EMBL" id="SAYI01000001">
    <property type="protein sequence ID" value="TXJ58613.1"/>
    <property type="molecule type" value="Genomic_DNA"/>
</dbReference>
<accession>A0A5C8G9I9</accession>
<sequence length="440" mass="49899">MIILAHRQILKNKEVISMIKLLKTYRLIIFMIFISSQLYGFYGDGGGRSFIDFLMDMNQFRGRTDQVGVLLGPSNYRFTVGFSGRTSGIILDNWTNDYKTTPKLTVYLRPGITVGFGMKTANFNFGLGYQFRYLHKDYQVHTPMFTFTALDNTLRFNLPIAIGVGSGNAKNTWLVSTGIETRYYPKTILDQIRLYIFYGYARISYAKYGFKEENLQIDENAKNVYKAMSSVGFDLRLYFKIDKESRKQLERGKNLPFSIEPYFRFLYNCALRTLENQGGRHIRYGGNNYDINAYGFDATSLGVTYASVDKFAGGYISSFPQIPNPQGQNNITDIYRIGLAFPVGFRVQCEYYGLYLEPSLSLTMIDGKNISISGTSKRGPFFTLGWCVYAEVYLTPIPELELYIELQTGGATRLGGALDPAYADGTALIFNTAAGITYYF</sequence>
<proteinExistence type="predicted"/>
<comment type="caution">
    <text evidence="2">The sequence shown here is derived from an EMBL/GenBank/DDBJ whole genome shotgun (WGS) entry which is preliminary data.</text>
</comment>
<name>A0A5C8G9I9_9SPIR</name>
<reference evidence="2 3" key="1">
    <citation type="journal article" date="1992" name="Lakartidningen">
        <title>[Penicillin V and not amoxicillin is the first choice preparation in acute otitis].</title>
        <authorList>
            <person name="Kamme C."/>
            <person name="Lundgren K."/>
            <person name="Prellner K."/>
        </authorList>
    </citation>
    <scope>NUCLEOTIDE SEQUENCE [LARGE SCALE GENOMIC DNA]</scope>
    <source>
        <strain evidence="2 3">PC3053II</strain>
    </source>
</reference>
<dbReference type="InterPro" id="IPR008838">
    <property type="entry name" value="Variable_surface_protein_TREHY"/>
</dbReference>
<organism evidence="2 3">
    <name type="scientific">Brachyspira aalborgi</name>
    <dbReference type="NCBI Taxonomy" id="29522"/>
    <lineage>
        <taxon>Bacteria</taxon>
        <taxon>Pseudomonadati</taxon>
        <taxon>Spirochaetota</taxon>
        <taxon>Spirochaetia</taxon>
        <taxon>Brachyspirales</taxon>
        <taxon>Brachyspiraceae</taxon>
        <taxon>Brachyspira</taxon>
    </lineage>
</organism>
<dbReference type="Pfam" id="PF05540">
    <property type="entry name" value="Serpulina_VSP"/>
    <property type="match status" value="1"/>
</dbReference>
<evidence type="ECO:0008006" key="4">
    <source>
        <dbReference type="Google" id="ProtNLM"/>
    </source>
</evidence>